<dbReference type="PANTHER" id="PTHR34154:SF3">
    <property type="entry name" value="ALKALI-SENSITIVE LINKAGE PROTEIN 1"/>
    <property type="match status" value="1"/>
</dbReference>
<sequence>MRGPRRLLAVALVALTAAVALTAPAGAAATKKGVSVNNHPGVAGALANVRAGWYYTWAVDTQGVSTPPGVEFVPMAWGSGSVTDAALGKAKSLGSTLLGFNEPDMAGQANLSVEQALNLWPRLQATGMRLGAPAVAYGGDQAGGWLDRFMSGAAARGYRVDFIPLHWYGSDFSSAAVGHLQGYLQAVHNRYRKPIWLTEYGLIDFTGSQPRYPGQAQQADFISRSGAMLNGLGFVERFAWFSLSTRTSPTGLYDGTTANTSGAAYRNLP</sequence>
<dbReference type="SUPFAM" id="SSF51445">
    <property type="entry name" value="(Trans)glycosidases"/>
    <property type="match status" value="1"/>
</dbReference>
<dbReference type="Proteomes" id="UP000218505">
    <property type="component" value="Chromosome"/>
</dbReference>
<keyword evidence="4" id="KW-1185">Reference proteome</keyword>
<gene>
    <name evidence="3" type="ORF">CNX65_14180</name>
</gene>
<dbReference type="AlphaFoldDB" id="A0A290Z5M7"/>
<dbReference type="InterPro" id="IPR024655">
    <property type="entry name" value="Asl1_glyco_hydro_catalytic"/>
</dbReference>
<dbReference type="Pfam" id="PF11790">
    <property type="entry name" value="Glyco_hydro_cc"/>
    <property type="match status" value="1"/>
</dbReference>
<feature type="chain" id="PRO_5038861914" evidence="1">
    <location>
        <begin position="23"/>
        <end position="269"/>
    </location>
</feature>
<feature type="domain" description="Asl1-like glycosyl hydrolase catalytic" evidence="2">
    <location>
        <begin position="48"/>
        <end position="264"/>
    </location>
</feature>
<dbReference type="Gene3D" id="3.20.20.80">
    <property type="entry name" value="Glycosidases"/>
    <property type="match status" value="1"/>
</dbReference>
<protein>
    <submittedName>
        <fullName evidence="3">RNA polymerase</fullName>
    </submittedName>
</protein>
<evidence type="ECO:0000256" key="1">
    <source>
        <dbReference type="SAM" id="SignalP"/>
    </source>
</evidence>
<dbReference type="InterPro" id="IPR053183">
    <property type="entry name" value="ASL1"/>
</dbReference>
<evidence type="ECO:0000259" key="2">
    <source>
        <dbReference type="Pfam" id="PF11790"/>
    </source>
</evidence>
<dbReference type="GO" id="GO:0071966">
    <property type="term" value="P:fungal-type cell wall polysaccharide metabolic process"/>
    <property type="evidence" value="ECO:0007669"/>
    <property type="project" value="TreeGrafter"/>
</dbReference>
<keyword evidence="1" id="KW-0732">Signal</keyword>
<accession>A0A290Z5M7</accession>
<organism evidence="3 4">
    <name type="scientific">Actinosynnema pretiosum</name>
    <dbReference type="NCBI Taxonomy" id="42197"/>
    <lineage>
        <taxon>Bacteria</taxon>
        <taxon>Bacillati</taxon>
        <taxon>Actinomycetota</taxon>
        <taxon>Actinomycetes</taxon>
        <taxon>Pseudonocardiales</taxon>
        <taxon>Pseudonocardiaceae</taxon>
        <taxon>Actinosynnema</taxon>
    </lineage>
</organism>
<dbReference type="PANTHER" id="PTHR34154">
    <property type="entry name" value="ALKALI-SENSITIVE LINKAGE PROTEIN 1"/>
    <property type="match status" value="1"/>
</dbReference>
<feature type="signal peptide" evidence="1">
    <location>
        <begin position="1"/>
        <end position="22"/>
    </location>
</feature>
<dbReference type="InterPro" id="IPR017853">
    <property type="entry name" value="GH"/>
</dbReference>
<dbReference type="KEGG" id="apre:CNX65_14180"/>
<dbReference type="EMBL" id="CP023445">
    <property type="protein sequence ID" value="ATE54298.1"/>
    <property type="molecule type" value="Genomic_DNA"/>
</dbReference>
<reference evidence="3" key="1">
    <citation type="submission" date="2017-09" db="EMBL/GenBank/DDBJ databases">
        <title>Complete Genome Sequence of ansamitocin-producing Bacterium Actinosynnema pretiosum X47.</title>
        <authorList>
            <person name="Cao G."/>
            <person name="Zong G."/>
            <person name="Zhong C."/>
            <person name="Fu J."/>
        </authorList>
    </citation>
    <scope>NUCLEOTIDE SEQUENCE [LARGE SCALE GENOMIC DNA]</scope>
    <source>
        <strain evidence="3">X47</strain>
    </source>
</reference>
<evidence type="ECO:0000313" key="4">
    <source>
        <dbReference type="Proteomes" id="UP000218505"/>
    </source>
</evidence>
<name>A0A290Z5M7_9PSEU</name>
<proteinExistence type="predicted"/>
<evidence type="ECO:0000313" key="3">
    <source>
        <dbReference type="EMBL" id="ATE54298.1"/>
    </source>
</evidence>
<dbReference type="RefSeq" id="WP_096493309.1">
    <property type="nucleotide sequence ID" value="NZ_CP023445.1"/>
</dbReference>